<organism evidence="5 6">
    <name type="scientific">Marivirga salinarum</name>
    <dbReference type="NCBI Taxonomy" id="3059078"/>
    <lineage>
        <taxon>Bacteria</taxon>
        <taxon>Pseudomonadati</taxon>
        <taxon>Bacteroidota</taxon>
        <taxon>Cytophagia</taxon>
        <taxon>Cytophagales</taxon>
        <taxon>Marivirgaceae</taxon>
        <taxon>Marivirga</taxon>
    </lineage>
</organism>
<evidence type="ECO:0000256" key="1">
    <source>
        <dbReference type="ARBA" id="ARBA00004370"/>
    </source>
</evidence>
<dbReference type="AlphaFoldDB" id="A0AA49GC75"/>
<dbReference type="KEGG" id="msaa:QYS49_03895"/>
<keyword evidence="3" id="KW-0201">Cytochrome c-type biogenesis</keyword>
<keyword evidence="2" id="KW-0349">Heme</keyword>
<dbReference type="GO" id="GO:0017004">
    <property type="term" value="P:cytochrome complex assembly"/>
    <property type="evidence" value="ECO:0007669"/>
    <property type="project" value="UniProtKB-KW"/>
</dbReference>
<evidence type="ECO:0000313" key="6">
    <source>
        <dbReference type="Proteomes" id="UP001230496"/>
    </source>
</evidence>
<dbReference type="InterPro" id="IPR036127">
    <property type="entry name" value="CcmE-like_sf"/>
</dbReference>
<name>A0AA49GC75_9BACT</name>
<dbReference type="GO" id="GO:0017003">
    <property type="term" value="P:protein-heme linkage"/>
    <property type="evidence" value="ECO:0007669"/>
    <property type="project" value="InterPro"/>
</dbReference>
<keyword evidence="2" id="KW-0479">Metal-binding</keyword>
<dbReference type="Proteomes" id="UP001230496">
    <property type="component" value="Chromosome"/>
</dbReference>
<dbReference type="Pfam" id="PF03100">
    <property type="entry name" value="CcmE"/>
    <property type="match status" value="1"/>
</dbReference>
<dbReference type="GO" id="GO:0005886">
    <property type="term" value="C:plasma membrane"/>
    <property type="evidence" value="ECO:0007669"/>
    <property type="project" value="InterPro"/>
</dbReference>
<protein>
    <submittedName>
        <fullName evidence="5">Cytochrome c maturation protein CcmE</fullName>
    </submittedName>
</protein>
<sequence>MKKSYIFGIIVIAAAIMMIVSTAGDASSYVTFNDAHDMALDGNNTKIHVVGELKKSAEGEIIGLNPSDDKLSFTFMMVDENGMEQEVFYNEPMPADFKRSEQVVVIGSFQKGTFVADKILMKCPSKYQEETVI</sequence>
<accession>A0AA49GC75</accession>
<keyword evidence="6" id="KW-1185">Reference proteome</keyword>
<evidence type="ECO:0000256" key="4">
    <source>
        <dbReference type="ARBA" id="ARBA00023136"/>
    </source>
</evidence>
<dbReference type="Gene3D" id="2.40.50.140">
    <property type="entry name" value="Nucleic acid-binding proteins"/>
    <property type="match status" value="1"/>
</dbReference>
<keyword evidence="2" id="KW-0408">Iron</keyword>
<comment type="subcellular location">
    <subcellularLocation>
        <location evidence="1">Membrane</location>
    </subcellularLocation>
</comment>
<proteinExistence type="predicted"/>
<evidence type="ECO:0000256" key="2">
    <source>
        <dbReference type="ARBA" id="ARBA00022617"/>
    </source>
</evidence>
<dbReference type="GO" id="GO:0020037">
    <property type="term" value="F:heme binding"/>
    <property type="evidence" value="ECO:0007669"/>
    <property type="project" value="InterPro"/>
</dbReference>
<dbReference type="SUPFAM" id="SSF82093">
    <property type="entry name" value="Heme chaperone CcmE"/>
    <property type="match status" value="1"/>
</dbReference>
<keyword evidence="4" id="KW-0472">Membrane</keyword>
<evidence type="ECO:0000313" key="5">
    <source>
        <dbReference type="EMBL" id="WKK76480.1"/>
    </source>
</evidence>
<dbReference type="InterPro" id="IPR012340">
    <property type="entry name" value="NA-bd_OB-fold"/>
</dbReference>
<evidence type="ECO:0000256" key="3">
    <source>
        <dbReference type="ARBA" id="ARBA00022748"/>
    </source>
</evidence>
<reference evidence="5 6" key="1">
    <citation type="submission" date="2023-08" db="EMBL/GenBank/DDBJ databases">
        <title>Comparative genomics and taxonomic characterization of three novel marine species of genus Marivirga.</title>
        <authorList>
            <person name="Muhammad N."/>
            <person name="Kim S.-G."/>
        </authorList>
    </citation>
    <scope>NUCLEOTIDE SEQUENCE [LARGE SCALE GENOMIC DNA]</scope>
    <source>
        <strain evidence="5 6">BDSF4-3</strain>
    </source>
</reference>
<dbReference type="EMBL" id="CP129971">
    <property type="protein sequence ID" value="WKK76480.1"/>
    <property type="molecule type" value="Genomic_DNA"/>
</dbReference>
<dbReference type="RefSeq" id="WP_308350389.1">
    <property type="nucleotide sequence ID" value="NZ_CP129971.1"/>
</dbReference>
<gene>
    <name evidence="5" type="ORF">QYS49_03895</name>
</gene>
<dbReference type="InterPro" id="IPR004329">
    <property type="entry name" value="CcmE"/>
</dbReference>